<gene>
    <name evidence="2" type="ORF">EKH79_09930</name>
</gene>
<dbReference type="EMBL" id="RYZR01000005">
    <property type="protein sequence ID" value="RUL64346.1"/>
    <property type="molecule type" value="Genomic_DNA"/>
</dbReference>
<dbReference type="AlphaFoldDB" id="A0A432LUM9"/>
<keyword evidence="1" id="KW-1133">Transmembrane helix</keyword>
<reference evidence="2 3" key="1">
    <citation type="submission" date="2018-12" db="EMBL/GenBank/DDBJ databases">
        <title>Dyella dinghuensis sp. nov. DHOA06 and Dyella choica sp. nov. 4M-K27, isolated from forest soil.</title>
        <authorList>
            <person name="Qiu L.-H."/>
            <person name="Gao Z.-H."/>
        </authorList>
    </citation>
    <scope>NUCLEOTIDE SEQUENCE [LARGE SCALE GENOMIC DNA]</scope>
    <source>
        <strain evidence="2 3">DHOA06</strain>
    </source>
</reference>
<keyword evidence="3" id="KW-1185">Reference proteome</keyword>
<dbReference type="OrthoDB" id="5955414at2"/>
<evidence type="ECO:0000256" key="1">
    <source>
        <dbReference type="SAM" id="Phobius"/>
    </source>
</evidence>
<proteinExistence type="predicted"/>
<feature type="transmembrane region" description="Helical" evidence="1">
    <location>
        <begin position="78"/>
        <end position="95"/>
    </location>
</feature>
<organism evidence="2 3">
    <name type="scientific">Dyella dinghuensis</name>
    <dbReference type="NCBI Taxonomy" id="1920169"/>
    <lineage>
        <taxon>Bacteria</taxon>
        <taxon>Pseudomonadati</taxon>
        <taxon>Pseudomonadota</taxon>
        <taxon>Gammaproteobacteria</taxon>
        <taxon>Lysobacterales</taxon>
        <taxon>Rhodanobacteraceae</taxon>
        <taxon>Dyella</taxon>
    </lineage>
</organism>
<accession>A0A432LUM9</accession>
<name>A0A432LUM9_9GAMM</name>
<evidence type="ECO:0008006" key="4">
    <source>
        <dbReference type="Google" id="ProtNLM"/>
    </source>
</evidence>
<sequence>MSRQTDIERRLDDLSDRVRHYSNGVSDTADGLLTRGKRVVSKFNRRDATKRVSQAAEDFADEANYQYRRLRRHVNRHPVATVAIVAGTIGAFLLLRKAFRSDDDD</sequence>
<evidence type="ECO:0000313" key="3">
    <source>
        <dbReference type="Proteomes" id="UP000267077"/>
    </source>
</evidence>
<keyword evidence="1" id="KW-0812">Transmembrane</keyword>
<dbReference type="RefSeq" id="WP_126673626.1">
    <property type="nucleotide sequence ID" value="NZ_RYZR01000005.1"/>
</dbReference>
<protein>
    <recommendedName>
        <fullName evidence="4">DUF883 family protein</fullName>
    </recommendedName>
</protein>
<dbReference type="Proteomes" id="UP000267077">
    <property type="component" value="Unassembled WGS sequence"/>
</dbReference>
<evidence type="ECO:0000313" key="2">
    <source>
        <dbReference type="EMBL" id="RUL64346.1"/>
    </source>
</evidence>
<keyword evidence="1" id="KW-0472">Membrane</keyword>
<comment type="caution">
    <text evidence="2">The sequence shown here is derived from an EMBL/GenBank/DDBJ whole genome shotgun (WGS) entry which is preliminary data.</text>
</comment>